<dbReference type="RefSeq" id="WP_268616326.1">
    <property type="nucleotide sequence ID" value="NZ_JAMDMX010000054.1"/>
</dbReference>
<comment type="caution">
    <text evidence="1">The sequence shown here is derived from an EMBL/GenBank/DDBJ whole genome shotgun (WGS) entry which is preliminary data.</text>
</comment>
<dbReference type="EMBL" id="JAMDMX010000054">
    <property type="protein sequence ID" value="MCY9694772.1"/>
    <property type="molecule type" value="Genomic_DNA"/>
</dbReference>
<accession>A0ABT4GF10</accession>
<evidence type="ECO:0000313" key="2">
    <source>
        <dbReference type="Proteomes" id="UP001527099"/>
    </source>
</evidence>
<evidence type="ECO:0000313" key="1">
    <source>
        <dbReference type="EMBL" id="MCY9694772.1"/>
    </source>
</evidence>
<proteinExistence type="predicted"/>
<dbReference type="Proteomes" id="UP001527099">
    <property type="component" value="Unassembled WGS sequence"/>
</dbReference>
<organism evidence="1 2">
    <name type="scientific">Paenibacillus alginolyticus</name>
    <dbReference type="NCBI Taxonomy" id="59839"/>
    <lineage>
        <taxon>Bacteria</taxon>
        <taxon>Bacillati</taxon>
        <taxon>Bacillota</taxon>
        <taxon>Bacilli</taxon>
        <taxon>Bacillales</taxon>
        <taxon>Paenibacillaceae</taxon>
        <taxon>Paenibacillus</taxon>
    </lineage>
</organism>
<gene>
    <name evidence="1" type="ORF">M5X19_17945</name>
</gene>
<sequence>MNIYGHIKVAIQILDSMLSKNKCDVSKNRIVEGLRDTWGLLHKYCKNIHPDRTNEINDRLNNLEPEDFLITKDMLRDATTVLNRIKDERINVKEFMYSYFRILDVLLIFHKPYEDGCNLCQSDLFYYFDTLEKVIIRECETCGTQFNIGSEERLTSRTYSNLRPATRKEIIMHVSNFEEVSDII</sequence>
<protein>
    <submittedName>
        <fullName evidence="1">Uncharacterized protein</fullName>
    </submittedName>
</protein>
<name>A0ABT4GF10_9BACL</name>
<reference evidence="1 2" key="1">
    <citation type="submission" date="2022-05" db="EMBL/GenBank/DDBJ databases">
        <title>Genome Sequencing of Bee-Associated Microbes.</title>
        <authorList>
            <person name="Dunlap C."/>
        </authorList>
    </citation>
    <scope>NUCLEOTIDE SEQUENCE [LARGE SCALE GENOMIC DNA]</scope>
    <source>
        <strain evidence="1 2">NRRL B-14421</strain>
    </source>
</reference>
<keyword evidence="2" id="KW-1185">Reference proteome</keyword>